<sequence>MSNLRIRLALCLALLGGLAAFLAREFVPGVPLVTILGVAVPIALAIGLLLVAAILVEGAFNSWTFRHGGMDAQWLWFRHDPPGAERLRRQMRGTPPARGDAGD</sequence>
<comment type="caution">
    <text evidence="2">The sequence shown here is derived from an EMBL/GenBank/DDBJ whole genome shotgun (WGS) entry which is preliminary data.</text>
</comment>
<dbReference type="RefSeq" id="WP_163963989.1">
    <property type="nucleotide sequence ID" value="NZ_JAAIVB010000045.1"/>
</dbReference>
<evidence type="ECO:0000313" key="2">
    <source>
        <dbReference type="EMBL" id="NEX62103.1"/>
    </source>
</evidence>
<keyword evidence="1" id="KW-1133">Transmembrane helix</keyword>
<keyword evidence="1" id="KW-0472">Membrane</keyword>
<evidence type="ECO:0000256" key="1">
    <source>
        <dbReference type="SAM" id="Phobius"/>
    </source>
</evidence>
<accession>A0A6B3SMX8</accession>
<proteinExistence type="predicted"/>
<protein>
    <submittedName>
        <fullName evidence="2">Uncharacterized protein</fullName>
    </submittedName>
</protein>
<dbReference type="EMBL" id="JAAIVB010000045">
    <property type="protein sequence ID" value="NEX62103.1"/>
    <property type="molecule type" value="Genomic_DNA"/>
</dbReference>
<reference evidence="2 3" key="1">
    <citation type="submission" date="2020-02" db="EMBL/GenBank/DDBJ databases">
        <authorList>
            <person name="Kim M.K."/>
        </authorList>
    </citation>
    <scope>NUCLEOTIDE SEQUENCE [LARGE SCALE GENOMIC DNA]</scope>
    <source>
        <strain evidence="2 3">17J57-3</strain>
    </source>
</reference>
<feature type="transmembrane region" description="Helical" evidence="1">
    <location>
        <begin position="33"/>
        <end position="56"/>
    </location>
</feature>
<dbReference type="Proteomes" id="UP000482155">
    <property type="component" value="Unassembled WGS sequence"/>
</dbReference>
<dbReference type="AlphaFoldDB" id="A0A6B3SMX8"/>
<keyword evidence="1" id="KW-0812">Transmembrane</keyword>
<gene>
    <name evidence="2" type="ORF">G3574_13520</name>
</gene>
<keyword evidence="3" id="KW-1185">Reference proteome</keyword>
<evidence type="ECO:0000313" key="3">
    <source>
        <dbReference type="Proteomes" id="UP000482155"/>
    </source>
</evidence>
<name>A0A6B3SMX8_9BURK</name>
<organism evidence="2 3">
    <name type="scientific">Noviherbaspirillum galbum</name>
    <dbReference type="NCBI Taxonomy" id="2709383"/>
    <lineage>
        <taxon>Bacteria</taxon>
        <taxon>Pseudomonadati</taxon>
        <taxon>Pseudomonadota</taxon>
        <taxon>Betaproteobacteria</taxon>
        <taxon>Burkholderiales</taxon>
        <taxon>Oxalobacteraceae</taxon>
        <taxon>Noviherbaspirillum</taxon>
    </lineage>
</organism>